<keyword evidence="1" id="KW-0812">Transmembrane</keyword>
<feature type="transmembrane region" description="Helical" evidence="1">
    <location>
        <begin position="234"/>
        <end position="253"/>
    </location>
</feature>
<feature type="transmembrane region" description="Helical" evidence="1">
    <location>
        <begin position="396"/>
        <end position="416"/>
    </location>
</feature>
<comment type="caution">
    <text evidence="2">The sequence shown here is derived from an EMBL/GenBank/DDBJ whole genome shotgun (WGS) entry which is preliminary data.</text>
</comment>
<feature type="transmembrane region" description="Helical" evidence="1">
    <location>
        <begin position="53"/>
        <end position="79"/>
    </location>
</feature>
<protein>
    <recommendedName>
        <fullName evidence="4">Glycosyltransferase RgtA/B/C/D-like domain-containing protein</fullName>
    </recommendedName>
</protein>
<dbReference type="EMBL" id="SEUB01000001">
    <property type="protein sequence ID" value="RYM44296.1"/>
    <property type="molecule type" value="Genomic_DNA"/>
</dbReference>
<dbReference type="AlphaFoldDB" id="A0A4Q4L8U2"/>
<dbReference type="RefSeq" id="WP_129997330.1">
    <property type="nucleotide sequence ID" value="NZ_SEUB01000001.1"/>
</dbReference>
<keyword evidence="1" id="KW-0472">Membrane</keyword>
<accession>A0A4Q4L8U2</accession>
<feature type="transmembrane region" description="Helical" evidence="1">
    <location>
        <begin position="100"/>
        <end position="120"/>
    </location>
</feature>
<dbReference type="Proteomes" id="UP000291107">
    <property type="component" value="Unassembled WGS sequence"/>
</dbReference>
<evidence type="ECO:0008006" key="4">
    <source>
        <dbReference type="Google" id="ProtNLM"/>
    </source>
</evidence>
<proteinExistence type="predicted"/>
<feature type="transmembrane region" description="Helical" evidence="1">
    <location>
        <begin position="340"/>
        <end position="359"/>
    </location>
</feature>
<evidence type="ECO:0000313" key="2">
    <source>
        <dbReference type="EMBL" id="RYM44296.1"/>
    </source>
</evidence>
<keyword evidence="1" id="KW-1133">Transmembrane helix</keyword>
<feature type="transmembrane region" description="Helical" evidence="1">
    <location>
        <begin position="186"/>
        <end position="213"/>
    </location>
</feature>
<feature type="transmembrane region" description="Helical" evidence="1">
    <location>
        <begin position="24"/>
        <end position="47"/>
    </location>
</feature>
<evidence type="ECO:0000256" key="1">
    <source>
        <dbReference type="SAM" id="Phobius"/>
    </source>
</evidence>
<sequence length="733" mass="81074">MITKSSVQTSEPGTLSRHTFTSRCLADILPAVVVVLILWLPFGFALTGLLEEWGILGLFVNNGVFFFTGTTSPLAAHALRPLTIFPQAVAYWLDGNSFDYWHVLLMIALVIKGSAVSYLLRNLTGSMKLGMIASVLVIIYPADTMQLSFRAIHINWALSLALLGSALFLFALNLQRKLHAGLVSALGATLFSAACFMYEASLLLACIPALVIYSKVGMKRALQQMLHKVTNHGIWLLGVGVYLAYVIHTAPLVKSYQSSLAGKDLVSTLTTNFPKLFSVGLMRSSLGGWFDAARITALEFVNYGYLITSSLLLTLLITLLAKRYAQPVGPARFADLSMNARLALSGLALLLLGYAPFLLSGAHLVINQRTFLFATPGAVLLWLAAINTGLSLSRPLTNACIGFLFVTGISFQLYQFHHYVEISKKQMGILKDIANHFDGQLNNRTMLILDYGNQLNHTWMFIADGLNGSLSYLYGKPVSNIQVCHMPSGEWQQTDAVQRKGRCIQGDNGWTFEYPTSVSGPGFPTTTQPKSLTIAKSDIVTVEIGRQTQADSVTDASNSTKPVMPANVLPDRYQSIVDVMNEKTHFIRFKDMVVNDDYRWSFGKWWSMELPTQGSGWRETSWDVNYFHHQPSAWKSEKQSSLIFRFAPKEGRQYVLEGRFSLLLNNAIMNSMAISINGSPVTLSWGEMGNFKAMIDQGVLRHGPNVIEFSSLTDDNYFGLSAILEGIHISRQH</sequence>
<feature type="transmembrane region" description="Helical" evidence="1">
    <location>
        <begin position="371"/>
        <end position="390"/>
    </location>
</feature>
<reference evidence="2 3" key="1">
    <citation type="submission" date="2019-02" db="EMBL/GenBank/DDBJ databases">
        <title>Genome of Pseudomonas korensis isolated from heavy metal contaminated environment.</title>
        <authorList>
            <person name="Ayangbenro A.S."/>
            <person name="Babalola O."/>
        </authorList>
    </citation>
    <scope>NUCLEOTIDE SEQUENCE [LARGE SCALE GENOMIC DNA]</scope>
    <source>
        <strain evidence="2 3">AB36</strain>
    </source>
</reference>
<organism evidence="2 3">
    <name type="scientific">Pseudomonas koreensis</name>
    <dbReference type="NCBI Taxonomy" id="198620"/>
    <lineage>
        <taxon>Bacteria</taxon>
        <taxon>Pseudomonadati</taxon>
        <taxon>Pseudomonadota</taxon>
        <taxon>Gammaproteobacteria</taxon>
        <taxon>Pseudomonadales</taxon>
        <taxon>Pseudomonadaceae</taxon>
        <taxon>Pseudomonas</taxon>
    </lineage>
</organism>
<gene>
    <name evidence="2" type="ORF">EVS84_00705</name>
</gene>
<name>A0A4Q4L8U2_9PSED</name>
<feature type="transmembrane region" description="Helical" evidence="1">
    <location>
        <begin position="300"/>
        <end position="320"/>
    </location>
</feature>
<feature type="transmembrane region" description="Helical" evidence="1">
    <location>
        <begin position="154"/>
        <end position="174"/>
    </location>
</feature>
<evidence type="ECO:0000313" key="3">
    <source>
        <dbReference type="Proteomes" id="UP000291107"/>
    </source>
</evidence>